<sequence length="264" mass="29738">MGYVRARKRVLFSIFVSDVTNFDHLLRRTSAVVFGPVCVQLLLSKVSASWTPMDLGLCVTEEHLHSVIGYLEKEGYIVSSPGDAQRSYSPRSVVKDIVFLERADQNINIVISNRPASIIPVFQLHSTLVMNYLTADIFFCAYPCLTAKFRGLVNGLCMRDGRFVLSGIVELIAYERRGFHLATNTRSWNVNDKTWGKQGCEKNLYCPSNFRASQDAGCLYVRLDSSGRVPHVDEDIDRPLIMWTLGWETCGGMHEAAESQLYVL</sequence>
<dbReference type="EMBL" id="MU267986">
    <property type="protein sequence ID" value="KAH7906694.1"/>
    <property type="molecule type" value="Genomic_DNA"/>
</dbReference>
<proteinExistence type="predicted"/>
<organism evidence="1 2">
    <name type="scientific">Hygrophoropsis aurantiaca</name>
    <dbReference type="NCBI Taxonomy" id="72124"/>
    <lineage>
        <taxon>Eukaryota</taxon>
        <taxon>Fungi</taxon>
        <taxon>Dikarya</taxon>
        <taxon>Basidiomycota</taxon>
        <taxon>Agaricomycotina</taxon>
        <taxon>Agaricomycetes</taxon>
        <taxon>Agaricomycetidae</taxon>
        <taxon>Boletales</taxon>
        <taxon>Coniophorineae</taxon>
        <taxon>Hygrophoropsidaceae</taxon>
        <taxon>Hygrophoropsis</taxon>
    </lineage>
</organism>
<dbReference type="Proteomes" id="UP000790377">
    <property type="component" value="Unassembled WGS sequence"/>
</dbReference>
<protein>
    <submittedName>
        <fullName evidence="1">Uncharacterized protein</fullName>
    </submittedName>
</protein>
<reference evidence="1" key="1">
    <citation type="journal article" date="2021" name="New Phytol.">
        <title>Evolutionary innovations through gain and loss of genes in the ectomycorrhizal Boletales.</title>
        <authorList>
            <person name="Wu G."/>
            <person name="Miyauchi S."/>
            <person name="Morin E."/>
            <person name="Kuo A."/>
            <person name="Drula E."/>
            <person name="Varga T."/>
            <person name="Kohler A."/>
            <person name="Feng B."/>
            <person name="Cao Y."/>
            <person name="Lipzen A."/>
            <person name="Daum C."/>
            <person name="Hundley H."/>
            <person name="Pangilinan J."/>
            <person name="Johnson J."/>
            <person name="Barry K."/>
            <person name="LaButti K."/>
            <person name="Ng V."/>
            <person name="Ahrendt S."/>
            <person name="Min B."/>
            <person name="Choi I.G."/>
            <person name="Park H."/>
            <person name="Plett J.M."/>
            <person name="Magnuson J."/>
            <person name="Spatafora J.W."/>
            <person name="Nagy L.G."/>
            <person name="Henrissat B."/>
            <person name="Grigoriev I.V."/>
            <person name="Yang Z.L."/>
            <person name="Xu J."/>
            <person name="Martin F.M."/>
        </authorList>
    </citation>
    <scope>NUCLEOTIDE SEQUENCE</scope>
    <source>
        <strain evidence="1">ATCC 28755</strain>
    </source>
</reference>
<accession>A0ACB8A126</accession>
<comment type="caution">
    <text evidence="1">The sequence shown here is derived from an EMBL/GenBank/DDBJ whole genome shotgun (WGS) entry which is preliminary data.</text>
</comment>
<gene>
    <name evidence="1" type="ORF">BJ138DRAFT_1015808</name>
</gene>
<keyword evidence="2" id="KW-1185">Reference proteome</keyword>
<evidence type="ECO:0000313" key="1">
    <source>
        <dbReference type="EMBL" id="KAH7906694.1"/>
    </source>
</evidence>
<name>A0ACB8A126_9AGAM</name>
<evidence type="ECO:0000313" key="2">
    <source>
        <dbReference type="Proteomes" id="UP000790377"/>
    </source>
</evidence>